<evidence type="ECO:0000313" key="3">
    <source>
        <dbReference type="Proteomes" id="UP000799766"/>
    </source>
</evidence>
<dbReference type="PANTHER" id="PTHR38849:SF1">
    <property type="entry name" value="SMALL SECRETED PROTEIN"/>
    <property type="match status" value="1"/>
</dbReference>
<dbReference type="OrthoDB" id="2151417at2759"/>
<evidence type="ECO:0000256" key="1">
    <source>
        <dbReference type="SAM" id="SignalP"/>
    </source>
</evidence>
<dbReference type="EMBL" id="MU001676">
    <property type="protein sequence ID" value="KAF2459011.1"/>
    <property type="molecule type" value="Genomic_DNA"/>
</dbReference>
<evidence type="ECO:0008006" key="4">
    <source>
        <dbReference type="Google" id="ProtNLM"/>
    </source>
</evidence>
<feature type="signal peptide" evidence="1">
    <location>
        <begin position="1"/>
        <end position="18"/>
    </location>
</feature>
<proteinExistence type="predicted"/>
<name>A0A6A6P4U9_9PEZI</name>
<keyword evidence="1" id="KW-0732">Signal</keyword>
<gene>
    <name evidence="2" type="ORF">BDY21DRAFT_362514</name>
</gene>
<dbReference type="PANTHER" id="PTHR38849">
    <property type="entry name" value="SMALL SECRETED PROTEIN"/>
    <property type="match status" value="1"/>
</dbReference>
<reference evidence="2" key="1">
    <citation type="journal article" date="2020" name="Stud. Mycol.">
        <title>101 Dothideomycetes genomes: a test case for predicting lifestyles and emergence of pathogens.</title>
        <authorList>
            <person name="Haridas S."/>
            <person name="Albert R."/>
            <person name="Binder M."/>
            <person name="Bloem J."/>
            <person name="Labutti K."/>
            <person name="Salamov A."/>
            <person name="Andreopoulos B."/>
            <person name="Baker S."/>
            <person name="Barry K."/>
            <person name="Bills G."/>
            <person name="Bluhm B."/>
            <person name="Cannon C."/>
            <person name="Castanera R."/>
            <person name="Culley D."/>
            <person name="Daum C."/>
            <person name="Ezra D."/>
            <person name="Gonzalez J."/>
            <person name="Henrissat B."/>
            <person name="Kuo A."/>
            <person name="Liang C."/>
            <person name="Lipzen A."/>
            <person name="Lutzoni F."/>
            <person name="Magnuson J."/>
            <person name="Mondo S."/>
            <person name="Nolan M."/>
            <person name="Ohm R."/>
            <person name="Pangilinan J."/>
            <person name="Park H.-J."/>
            <person name="Ramirez L."/>
            <person name="Alfaro M."/>
            <person name="Sun H."/>
            <person name="Tritt A."/>
            <person name="Yoshinaga Y."/>
            <person name="Zwiers L.-H."/>
            <person name="Turgeon B."/>
            <person name="Goodwin S."/>
            <person name="Spatafora J."/>
            <person name="Crous P."/>
            <person name="Grigoriev I."/>
        </authorList>
    </citation>
    <scope>NUCLEOTIDE SEQUENCE</scope>
    <source>
        <strain evidence="2">ATCC 16933</strain>
    </source>
</reference>
<keyword evidence="3" id="KW-1185">Reference proteome</keyword>
<organism evidence="2 3">
    <name type="scientific">Lineolata rhizophorae</name>
    <dbReference type="NCBI Taxonomy" id="578093"/>
    <lineage>
        <taxon>Eukaryota</taxon>
        <taxon>Fungi</taxon>
        <taxon>Dikarya</taxon>
        <taxon>Ascomycota</taxon>
        <taxon>Pezizomycotina</taxon>
        <taxon>Dothideomycetes</taxon>
        <taxon>Dothideomycetes incertae sedis</taxon>
        <taxon>Lineolatales</taxon>
        <taxon>Lineolataceae</taxon>
        <taxon>Lineolata</taxon>
    </lineage>
</organism>
<feature type="chain" id="PRO_5025606584" description="Small secreted protein" evidence="1">
    <location>
        <begin position="19"/>
        <end position="170"/>
    </location>
</feature>
<evidence type="ECO:0000313" key="2">
    <source>
        <dbReference type="EMBL" id="KAF2459011.1"/>
    </source>
</evidence>
<dbReference type="Proteomes" id="UP000799766">
    <property type="component" value="Unassembled WGS sequence"/>
</dbReference>
<accession>A0A6A6P4U9</accession>
<protein>
    <recommendedName>
        <fullName evidence="4">Small secreted protein</fullName>
    </recommendedName>
</protein>
<dbReference type="AlphaFoldDB" id="A0A6A6P4U9"/>
<sequence length="170" mass="17836">MKCAHFTLLLGLAAAVTSLPHAHRKRALEERPYSEFQISDGVAGNAQAEVFEQFPIDTSDLASVSASDLDIIKSARETAEAAEVDAGGFNEAIDAAGGADSAEGAPLQTGKIKNKVLKLQLEVLALQIEQAQGDDGVAEKLDEEQAKLDTNVALDEEAAGQPSQSVDFDG</sequence>